<gene>
    <name evidence="1" type="primary">WBGene00108901</name>
</gene>
<reference evidence="1" key="2">
    <citation type="submission" date="2022-06" db="UniProtKB">
        <authorList>
            <consortium name="EnsemblMetazoa"/>
        </authorList>
    </citation>
    <scope>IDENTIFICATION</scope>
    <source>
        <strain evidence="1">PS312</strain>
    </source>
</reference>
<accession>A0A454XMT2</accession>
<protein>
    <submittedName>
        <fullName evidence="1">Uncharacterized protein</fullName>
    </submittedName>
</protein>
<dbReference type="AlphaFoldDB" id="A0A454XMT2"/>
<evidence type="ECO:0000313" key="1">
    <source>
        <dbReference type="EnsemblMetazoa" id="PPA19347.1"/>
    </source>
</evidence>
<dbReference type="Proteomes" id="UP000005239">
    <property type="component" value="Unassembled WGS sequence"/>
</dbReference>
<keyword evidence="2" id="KW-1185">Reference proteome</keyword>
<evidence type="ECO:0000313" key="2">
    <source>
        <dbReference type="Proteomes" id="UP000005239"/>
    </source>
</evidence>
<proteinExistence type="predicted"/>
<name>A0A454XMT2_PRIPA</name>
<accession>A0A8R1UC88</accession>
<reference evidence="2" key="1">
    <citation type="journal article" date="2008" name="Nat. Genet.">
        <title>The Pristionchus pacificus genome provides a unique perspective on nematode lifestyle and parasitism.</title>
        <authorList>
            <person name="Dieterich C."/>
            <person name="Clifton S.W."/>
            <person name="Schuster L.N."/>
            <person name="Chinwalla A."/>
            <person name="Delehaunty K."/>
            <person name="Dinkelacker I."/>
            <person name="Fulton L."/>
            <person name="Fulton R."/>
            <person name="Godfrey J."/>
            <person name="Minx P."/>
            <person name="Mitreva M."/>
            <person name="Roeseler W."/>
            <person name="Tian H."/>
            <person name="Witte H."/>
            <person name="Yang S.P."/>
            <person name="Wilson R.K."/>
            <person name="Sommer R.J."/>
        </authorList>
    </citation>
    <scope>NUCLEOTIDE SEQUENCE [LARGE SCALE GENOMIC DNA]</scope>
    <source>
        <strain evidence="2">PS312</strain>
    </source>
</reference>
<sequence>MDKVLNIHNFFYPLVLCDLDIDPNIRDIYANHIDANAPQAHEVNVPYQQLMEKIGFLRYLFVWQRQTIRCVNERLEKDDEMTEEDRRMEKLLDIIVKLDKEVEQLDVDKIQTAVERAYGCRNGGMLPIRRVIDMTWRYDIEFELKELYKHMSTEETDSSIMKCMKHVIAKCIGMDEEKYEVNDVLMCEACQSSQDAIIVLDNRFHEKFKDQIKQ</sequence>
<organism evidence="1 2">
    <name type="scientific">Pristionchus pacificus</name>
    <name type="common">Parasitic nematode worm</name>
    <dbReference type="NCBI Taxonomy" id="54126"/>
    <lineage>
        <taxon>Eukaryota</taxon>
        <taxon>Metazoa</taxon>
        <taxon>Ecdysozoa</taxon>
        <taxon>Nematoda</taxon>
        <taxon>Chromadorea</taxon>
        <taxon>Rhabditida</taxon>
        <taxon>Rhabditina</taxon>
        <taxon>Diplogasteromorpha</taxon>
        <taxon>Diplogasteroidea</taxon>
        <taxon>Neodiplogasteridae</taxon>
        <taxon>Pristionchus</taxon>
    </lineage>
</organism>
<dbReference type="EnsemblMetazoa" id="PPA19347.1">
    <property type="protein sequence ID" value="PPA19347.1"/>
    <property type="gene ID" value="WBGene00108901"/>
</dbReference>